<keyword evidence="4" id="KW-1185">Reference proteome</keyword>
<feature type="region of interest" description="Disordered" evidence="1">
    <location>
        <begin position="315"/>
        <end position="384"/>
    </location>
</feature>
<feature type="transmembrane region" description="Helical" evidence="2">
    <location>
        <begin position="171"/>
        <end position="191"/>
    </location>
</feature>
<evidence type="ECO:0000256" key="2">
    <source>
        <dbReference type="SAM" id="Phobius"/>
    </source>
</evidence>
<dbReference type="EMBL" id="GL377307">
    <property type="protein sequence ID" value="EFI96451.1"/>
    <property type="molecule type" value="Genomic_DNA"/>
</dbReference>
<keyword evidence="2" id="KW-0812">Transmembrane</keyword>
<gene>
    <name evidence="3" type="ORF">SCHCODRAFT_257445</name>
</gene>
<dbReference type="VEuPathDB" id="FungiDB:SCHCODRAFT_02668774"/>
<accession>D8Q7M5</accession>
<protein>
    <submittedName>
        <fullName evidence="3">Uncharacterized protein</fullName>
    </submittedName>
</protein>
<proteinExistence type="predicted"/>
<feature type="compositionally biased region" description="Polar residues" evidence="1">
    <location>
        <begin position="334"/>
        <end position="347"/>
    </location>
</feature>
<keyword evidence="2" id="KW-0472">Membrane</keyword>
<reference evidence="3 4" key="1">
    <citation type="journal article" date="2010" name="Nat. Biotechnol.">
        <title>Genome sequence of the model mushroom Schizophyllum commune.</title>
        <authorList>
            <person name="Ohm R.A."/>
            <person name="de Jong J.F."/>
            <person name="Lugones L.G."/>
            <person name="Aerts A."/>
            <person name="Kothe E."/>
            <person name="Stajich J.E."/>
            <person name="de Vries R.P."/>
            <person name="Record E."/>
            <person name="Levasseur A."/>
            <person name="Baker S.E."/>
            <person name="Bartholomew K.A."/>
            <person name="Coutinho P.M."/>
            <person name="Erdmann S."/>
            <person name="Fowler T.J."/>
            <person name="Gathman A.C."/>
            <person name="Lombard V."/>
            <person name="Henrissat B."/>
            <person name="Knabe N."/>
            <person name="Kuees U."/>
            <person name="Lilly W.W."/>
            <person name="Lindquist E."/>
            <person name="Lucas S."/>
            <person name="Magnuson J.K."/>
            <person name="Piumi F."/>
            <person name="Raudaskoski M."/>
            <person name="Salamov A."/>
            <person name="Schmutz J."/>
            <person name="Schwarze F.W.M.R."/>
            <person name="vanKuyk P.A."/>
            <person name="Horton J.S."/>
            <person name="Grigoriev I.V."/>
            <person name="Woesten H.A.B."/>
        </authorList>
    </citation>
    <scope>NUCLEOTIDE SEQUENCE [LARGE SCALE GENOMIC DNA]</scope>
    <source>
        <strain evidence="4">H4-8 / FGSC 9210</strain>
    </source>
</reference>
<keyword evidence="2" id="KW-1133">Transmembrane helix</keyword>
<organism evidence="4">
    <name type="scientific">Schizophyllum commune (strain H4-8 / FGSC 9210)</name>
    <name type="common">Split gill fungus</name>
    <dbReference type="NCBI Taxonomy" id="578458"/>
    <lineage>
        <taxon>Eukaryota</taxon>
        <taxon>Fungi</taxon>
        <taxon>Dikarya</taxon>
        <taxon>Basidiomycota</taxon>
        <taxon>Agaricomycotina</taxon>
        <taxon>Agaricomycetes</taxon>
        <taxon>Agaricomycetidae</taxon>
        <taxon>Agaricales</taxon>
        <taxon>Schizophyllaceae</taxon>
        <taxon>Schizophyllum</taxon>
    </lineage>
</organism>
<dbReference type="Proteomes" id="UP000007431">
    <property type="component" value="Unassembled WGS sequence"/>
</dbReference>
<dbReference type="HOGENOM" id="CLU_027355_0_0_1"/>
<sequence>MGATHITKHRKTQHKHVEKRADSDCSKGGFYKEPTSNAEINALETLSISWDTSCLTSQQADIYLYAPGTQSSRIHIWEGVTFSDGHYDAELKPRWWNSTASQKLQLSIVEAGTAPFLSPYPAGPVFTAKYEAPEGDTPEAADTSKNSDDVGITQVQSATAEESNKGLSKGAVAAAVIVPILFVAMLVAVYIRMSRKRGQEKRQRFSQAIDKRMSTISADWRSMSAAGASAAIRNSIAPSADSNSNNRLSSFSFGNIRPVSTVDNDGESGQAGIGAPREMYQHDNAPISHLRHTIVSDGERVSRISYAEGQAPRISRVSFADSPRPRPSVDTRRSAYSVNGASRSFHTAVNAPPIPTRQDSDSSTYSSPAIGVMSPTQTAGAFSLTPEDIQSRLRNSNEGDMDNIYPALSMMHTGRDSQAPVGSPEEEHGHPLFPPPPPASSPPPPQSPLGMMPMQALPDNVMSPDDMMKAYAAARQVDPTTASSFRPDGFDPIAYPNSSALSAYSSSSASTAAQPARYNAVGMRVLYSEDEGHGAAPMPGAPRAE</sequence>
<evidence type="ECO:0000256" key="1">
    <source>
        <dbReference type="SAM" id="MobiDB-lite"/>
    </source>
</evidence>
<name>D8Q7M5_SCHCM</name>
<dbReference type="OMA" id="KWWNDTT"/>
<dbReference type="eggNOG" id="ENOG502S31E">
    <property type="taxonomic scope" value="Eukaryota"/>
</dbReference>
<feature type="region of interest" description="Disordered" evidence="1">
    <location>
        <begin position="413"/>
        <end position="450"/>
    </location>
</feature>
<feature type="compositionally biased region" description="Basic and acidic residues" evidence="1">
    <location>
        <begin position="323"/>
        <end position="333"/>
    </location>
</feature>
<feature type="compositionally biased region" description="Basic residues" evidence="1">
    <location>
        <begin position="1"/>
        <end position="18"/>
    </location>
</feature>
<evidence type="ECO:0000313" key="4">
    <source>
        <dbReference type="Proteomes" id="UP000007431"/>
    </source>
</evidence>
<feature type="compositionally biased region" description="Pro residues" evidence="1">
    <location>
        <begin position="432"/>
        <end position="447"/>
    </location>
</feature>
<evidence type="ECO:0000313" key="3">
    <source>
        <dbReference type="EMBL" id="EFI96451.1"/>
    </source>
</evidence>
<dbReference type="InParanoid" id="D8Q7M5"/>
<dbReference type="AlphaFoldDB" id="D8Q7M5"/>
<feature type="region of interest" description="Disordered" evidence="1">
    <location>
        <begin position="1"/>
        <end position="28"/>
    </location>
</feature>